<evidence type="ECO:0000259" key="1">
    <source>
        <dbReference type="Pfam" id="PF06048"/>
    </source>
</evidence>
<reference evidence="3 4" key="1">
    <citation type="submission" date="2022-05" db="EMBL/GenBank/DDBJ databases">
        <title>Microbulbifer sp. nov., isolated from sponge.</title>
        <authorList>
            <person name="Gao L."/>
        </authorList>
    </citation>
    <scope>NUCLEOTIDE SEQUENCE [LARGE SCALE GENOMIC DNA]</scope>
    <source>
        <strain evidence="3 4">MI-G</strain>
    </source>
</reference>
<gene>
    <name evidence="3" type="ORF">M8T91_03530</name>
</gene>
<feature type="domain" description="DUF6371" evidence="2">
    <location>
        <begin position="159"/>
        <end position="265"/>
    </location>
</feature>
<feature type="domain" description="DUF927" evidence="1">
    <location>
        <begin position="359"/>
        <end position="636"/>
    </location>
</feature>
<dbReference type="Pfam" id="PF06048">
    <property type="entry name" value="DUF927"/>
    <property type="match status" value="1"/>
</dbReference>
<evidence type="ECO:0000313" key="3">
    <source>
        <dbReference type="EMBL" id="WKD50516.1"/>
    </source>
</evidence>
<dbReference type="InterPro" id="IPR009270">
    <property type="entry name" value="DUF927"/>
</dbReference>
<name>A0ABY9EDS3_9GAMM</name>
<dbReference type="Gene3D" id="3.40.1360.10">
    <property type="match status" value="1"/>
</dbReference>
<proteinExistence type="predicted"/>
<dbReference type="InterPro" id="IPR036977">
    <property type="entry name" value="DNA_primase_Znf_CHC2"/>
</dbReference>
<dbReference type="Gene3D" id="3.90.580.10">
    <property type="entry name" value="Zinc finger, CHC2-type domain"/>
    <property type="match status" value="1"/>
</dbReference>
<dbReference type="SUPFAM" id="SSF57783">
    <property type="entry name" value="Zinc beta-ribbon"/>
    <property type="match status" value="1"/>
</dbReference>
<dbReference type="InterPro" id="IPR034154">
    <property type="entry name" value="TOPRIM_DnaG/twinkle"/>
</dbReference>
<dbReference type="EMBL" id="CP098023">
    <property type="protein sequence ID" value="WKD50516.1"/>
    <property type="molecule type" value="Genomic_DNA"/>
</dbReference>
<keyword evidence="4" id="KW-1185">Reference proteome</keyword>
<accession>A0ABY9EDS3</accession>
<sequence length="945" mass="103340">MARFDIKRVADLALNQIDAVLAHWAPEGNYKGVEYIALNPARSDDNKGSFSVNRNTGAWADFATDAKGGDLVSLVAYLEGMNNGDAAQRLAAFLRLSDSEAVTLNRKPASKPRGPAKSGWEVVMPVPLGAVKACPTRHPRNGLPSAEWEYRNHAGLLLMKVLRFDLQETGKRAKEYRPLTYCRGTCGKHAWRWKQPEKSRPLYGLNRLGTRVDTPVLLTEGEKAADAAVALLPDYVSMSWPGGSKALGKTDFGPLRGRQVVLWPDNDEAGIQCMQKLAAILHGFGCAVFLLRLQALGDHWPVKGDAADAEAHGLTAEQLAALLAAGELLQAYTPEIIVGGKDNGQQGVPWGVSGEQKRFVVNDRGVFFSVQDDDGEASLMRICARLDVIALTRDPQGRNWGTLVRFVDPDGVVKEWNIPSEYLATEGGAEVLKQLYSMGLRAEAGQQPRRRLIQYLQTAKTPDRYILVNKLGWHGQAYLLPNETLGTPTEPLYFYSTSPDLNKIKICGALEQWREQVAAYCTNNSRLLFAVSAAFAGPLLHMIGMETTGFHFFGDSSQGKTTLLKVAASVYGGPDFLRTWRSTDNALESIAAAHSDGLLVLDEISQCDPRIVGDIAYMLGNGTGKARANDRGGVRGNAFEWRLVFLSTGERTLDQQMAEAGKKAKAGQEVRLLAVPSDAGSGLGIFNTLHDFAGGAPLSRYLVDQASLYHGAPLRAYIEALCASNHDKLAKRIRLELVNFAADLSDKSSGQVRRTAEKFALVGFAGEMASKAGITGWPQGMAMHAAHVCFKAWIAARGGVGNLEDQQSLHALRLFFDLYGESHFTRWDREDATADDHTVRTLKRCGYRKTLQDSNALEGPSCSETIYYVYPAAFKAEICKGLNERRAKQLLADCGALERDGNGKFSIPTRLPNSGRNPERVLIIRPHLIPVEEDGDRGLFKKKAA</sequence>
<dbReference type="Pfam" id="PF19898">
    <property type="entry name" value="DUF6371"/>
    <property type="match status" value="1"/>
</dbReference>
<evidence type="ECO:0000259" key="2">
    <source>
        <dbReference type="Pfam" id="PF19898"/>
    </source>
</evidence>
<dbReference type="CDD" id="cd01029">
    <property type="entry name" value="TOPRIM_primases"/>
    <property type="match status" value="1"/>
</dbReference>
<organism evidence="3 4">
    <name type="scientific">Microbulbifer spongiae</name>
    <dbReference type="NCBI Taxonomy" id="2944933"/>
    <lineage>
        <taxon>Bacteria</taxon>
        <taxon>Pseudomonadati</taxon>
        <taxon>Pseudomonadota</taxon>
        <taxon>Gammaproteobacteria</taxon>
        <taxon>Cellvibrionales</taxon>
        <taxon>Microbulbiferaceae</taxon>
        <taxon>Microbulbifer</taxon>
    </lineage>
</organism>
<protein>
    <submittedName>
        <fullName evidence="3">DUF927 domain-containing protein</fullName>
    </submittedName>
</protein>
<evidence type="ECO:0000313" key="4">
    <source>
        <dbReference type="Proteomes" id="UP001321520"/>
    </source>
</evidence>
<dbReference type="RefSeq" id="WP_301416881.1">
    <property type="nucleotide sequence ID" value="NZ_CP098023.1"/>
</dbReference>
<dbReference type="InterPro" id="IPR045951">
    <property type="entry name" value="DUF6371"/>
</dbReference>
<dbReference type="Proteomes" id="UP001321520">
    <property type="component" value="Chromosome"/>
</dbReference>